<reference evidence="2" key="1">
    <citation type="journal article" date="2021" name="PeerJ">
        <title>Extensive microbial diversity within the chicken gut microbiome revealed by metagenomics and culture.</title>
        <authorList>
            <person name="Gilroy R."/>
            <person name="Ravi A."/>
            <person name="Getino M."/>
            <person name="Pursley I."/>
            <person name="Horton D.L."/>
            <person name="Alikhan N.F."/>
            <person name="Baker D."/>
            <person name="Gharbi K."/>
            <person name="Hall N."/>
            <person name="Watson M."/>
            <person name="Adriaenssens E.M."/>
            <person name="Foster-Nyarko E."/>
            <person name="Jarju S."/>
            <person name="Secka A."/>
            <person name="Antonio M."/>
            <person name="Oren A."/>
            <person name="Chaudhuri R.R."/>
            <person name="La Ragione R."/>
            <person name="Hildebrand F."/>
            <person name="Pallen M.J."/>
        </authorList>
    </citation>
    <scope>NUCLEOTIDE SEQUENCE</scope>
    <source>
        <strain evidence="2">ChiHjej13B12-9602</strain>
    </source>
</reference>
<evidence type="ECO:0000313" key="2">
    <source>
        <dbReference type="EMBL" id="HJG37032.1"/>
    </source>
</evidence>
<gene>
    <name evidence="2" type="ORF">K8V70_04095</name>
</gene>
<reference evidence="2" key="2">
    <citation type="submission" date="2021-09" db="EMBL/GenBank/DDBJ databases">
        <authorList>
            <person name="Gilroy R."/>
        </authorList>
    </citation>
    <scope>NUCLEOTIDE SEQUENCE</scope>
    <source>
        <strain evidence="2">ChiHjej13B12-9602</strain>
    </source>
</reference>
<dbReference type="AlphaFoldDB" id="A0A921ISN2"/>
<evidence type="ECO:0000259" key="1">
    <source>
        <dbReference type="Pfam" id="PF10105"/>
    </source>
</evidence>
<proteinExistence type="predicted"/>
<dbReference type="RefSeq" id="WP_273189534.1">
    <property type="nucleotide sequence ID" value="NZ_DYUZ01000016.1"/>
</dbReference>
<name>A0A921ISN2_9ACTN</name>
<protein>
    <submittedName>
        <fullName evidence="2">TIGR03936 family radical SAM-associated protein</fullName>
    </submittedName>
</protein>
<dbReference type="InterPro" id="IPR018768">
    <property type="entry name" value="DUF2344"/>
</dbReference>
<dbReference type="EMBL" id="DYUZ01000016">
    <property type="protein sequence ID" value="HJG37032.1"/>
    <property type="molecule type" value="Genomic_DNA"/>
</dbReference>
<dbReference type="NCBIfam" id="TIGR03936">
    <property type="entry name" value="sam_1_link_chp"/>
    <property type="match status" value="1"/>
</dbReference>
<sequence length="250" mass="27668">MSEQCLFRLRIRYVKQGRLRYLGHLEVMHTIERSVRRAGLPYAVTQGFSPHLRAGFSSALPVGTGSTCEWYDLFLTELVPIEDALARLKAATPADLAPQEAGYIDVRAAALTSFITRANYSVQLVSREGRDVSLDGLAAAFDLVAARGEIPYQRGRKTKRLDLGRTLKGYAVHAGEEAGTFGVELKTYMDNEGALRPEILLAAIDAELRGEPDAAIESTGIQDLVCFERYQVERVAQFGQDETGRRMMPL</sequence>
<dbReference type="Proteomes" id="UP000753256">
    <property type="component" value="Unassembled WGS sequence"/>
</dbReference>
<dbReference type="Pfam" id="PF10105">
    <property type="entry name" value="DUF2344"/>
    <property type="match status" value="1"/>
</dbReference>
<accession>A0A921ISN2</accession>
<organism evidence="2 3">
    <name type="scientific">Enorma phocaeensis</name>
    <dbReference type="NCBI Taxonomy" id="1871019"/>
    <lineage>
        <taxon>Bacteria</taxon>
        <taxon>Bacillati</taxon>
        <taxon>Actinomycetota</taxon>
        <taxon>Coriobacteriia</taxon>
        <taxon>Coriobacteriales</taxon>
        <taxon>Coriobacteriaceae</taxon>
        <taxon>Enorma</taxon>
    </lineage>
</organism>
<evidence type="ECO:0000313" key="3">
    <source>
        <dbReference type="Proteomes" id="UP000753256"/>
    </source>
</evidence>
<comment type="caution">
    <text evidence="2">The sequence shown here is derived from an EMBL/GenBank/DDBJ whole genome shotgun (WGS) entry which is preliminary data.</text>
</comment>
<feature type="domain" description="DUF2344" evidence="1">
    <location>
        <begin position="8"/>
        <end position="170"/>
    </location>
</feature>